<reference evidence="1" key="1">
    <citation type="journal article" date="2020" name="Mol. Plant Microbe Interact.">
        <title>Complete genome sequences of four natural Pseudomonas isolates that catabolize a wide range of aromatic compounds relevant to lignin valorization.</title>
        <authorList>
            <person name="Hatmaker E.A."/>
            <person name="Presle G."/>
            <person name="Cannon O."/>
            <person name="Guss A.M."/>
            <person name="Elkins J.G."/>
        </authorList>
    </citation>
    <scope>NUCLEOTIDE SEQUENCE</scope>
    <source>
        <strain evidence="1">583</strain>
        <plasmid evidence="1">p_1</plasmid>
    </source>
</reference>
<dbReference type="AlphaFoldDB" id="A0A7G6T5D3"/>
<sequence length="57" mass="5952">MLVPPGQPHLDQAIALSGQYIGTAVMRVPATRYSDGVGASLELKPDLADACANIRMA</sequence>
<protein>
    <submittedName>
        <fullName evidence="1">Uncharacterized protein</fullName>
    </submittedName>
</protein>
<evidence type="ECO:0000313" key="2">
    <source>
        <dbReference type="Proteomes" id="UP000515465"/>
    </source>
</evidence>
<dbReference type="InterPro" id="IPR010680">
    <property type="entry name" value="TraH_2"/>
</dbReference>
<dbReference type="Pfam" id="PF06871">
    <property type="entry name" value="TraH_2"/>
    <property type="match status" value="1"/>
</dbReference>
<geneLocation type="plasmid" evidence="1 2">
    <name>p_1</name>
</geneLocation>
<dbReference type="RefSeq" id="WP_183465729.1">
    <property type="nucleotide sequence ID" value="NZ_CP050299.1"/>
</dbReference>
<organism evidence="1 2">
    <name type="scientific">Mesorhizobium huakuii</name>
    <dbReference type="NCBI Taxonomy" id="28104"/>
    <lineage>
        <taxon>Bacteria</taxon>
        <taxon>Pseudomonadati</taxon>
        <taxon>Pseudomonadota</taxon>
        <taxon>Alphaproteobacteria</taxon>
        <taxon>Hyphomicrobiales</taxon>
        <taxon>Phyllobacteriaceae</taxon>
        <taxon>Mesorhizobium</taxon>
    </lineage>
</organism>
<dbReference type="EMBL" id="CP050299">
    <property type="protein sequence ID" value="QND61965.1"/>
    <property type="molecule type" value="Genomic_DNA"/>
</dbReference>
<name>A0A7G6T5D3_9HYPH</name>
<dbReference type="Proteomes" id="UP000515465">
    <property type="component" value="Plasmid p_1"/>
</dbReference>
<accession>A0A7G6T5D3</accession>
<evidence type="ECO:0000313" key="1">
    <source>
        <dbReference type="EMBL" id="QND61965.1"/>
    </source>
</evidence>
<proteinExistence type="predicted"/>
<keyword evidence="1" id="KW-0614">Plasmid</keyword>
<gene>
    <name evidence="1" type="ORF">HB778_38125</name>
</gene>